<keyword evidence="5 9" id="KW-1133">Transmembrane helix</keyword>
<dbReference type="Pfam" id="PF12621">
    <property type="entry name" value="PHM7_ext"/>
    <property type="match status" value="1"/>
</dbReference>
<dbReference type="Proteomes" id="UP000053958">
    <property type="component" value="Unassembled WGS sequence"/>
</dbReference>
<feature type="domain" description="CSC1/OSCA1-like N-terminal transmembrane" evidence="12">
    <location>
        <begin position="141"/>
        <end position="303"/>
    </location>
</feature>
<dbReference type="PANTHER" id="PTHR13018:SF20">
    <property type="entry name" value="SPORULATION-SPECIFIC PROTEIN 75"/>
    <property type="match status" value="1"/>
</dbReference>
<feature type="domain" description="CSC1/OSCA1-like 7TM region" evidence="10">
    <location>
        <begin position="779"/>
        <end position="1051"/>
    </location>
</feature>
<dbReference type="GO" id="GO:0005227">
    <property type="term" value="F:calcium-activated cation channel activity"/>
    <property type="evidence" value="ECO:0007669"/>
    <property type="project" value="InterPro"/>
</dbReference>
<name>A0A0F4YXM6_RASE3</name>
<organism evidence="14 15">
    <name type="scientific">Rasamsonia emersonii (strain ATCC 16479 / CBS 393.64 / IMI 116815)</name>
    <dbReference type="NCBI Taxonomy" id="1408163"/>
    <lineage>
        <taxon>Eukaryota</taxon>
        <taxon>Fungi</taxon>
        <taxon>Dikarya</taxon>
        <taxon>Ascomycota</taxon>
        <taxon>Pezizomycotina</taxon>
        <taxon>Eurotiomycetes</taxon>
        <taxon>Eurotiomycetidae</taxon>
        <taxon>Eurotiales</taxon>
        <taxon>Trichocomaceae</taxon>
        <taxon>Rasamsonia</taxon>
    </lineage>
</organism>
<feature type="compositionally biased region" description="Basic and acidic residues" evidence="8">
    <location>
        <begin position="635"/>
        <end position="644"/>
    </location>
</feature>
<feature type="transmembrane region" description="Helical" evidence="9">
    <location>
        <begin position="1066"/>
        <end position="1084"/>
    </location>
</feature>
<dbReference type="EMBL" id="LASV01000143">
    <property type="protein sequence ID" value="KKA22368.1"/>
    <property type="molecule type" value="Genomic_DNA"/>
</dbReference>
<evidence type="ECO:0000259" key="12">
    <source>
        <dbReference type="Pfam" id="PF13967"/>
    </source>
</evidence>
<keyword evidence="6 9" id="KW-0472">Membrane</keyword>
<dbReference type="GO" id="GO:0005886">
    <property type="term" value="C:plasma membrane"/>
    <property type="evidence" value="ECO:0007669"/>
    <property type="project" value="TreeGrafter"/>
</dbReference>
<evidence type="ECO:0000313" key="15">
    <source>
        <dbReference type="Proteomes" id="UP000053958"/>
    </source>
</evidence>
<feature type="region of interest" description="Disordered" evidence="8">
    <location>
        <begin position="1114"/>
        <end position="1150"/>
    </location>
</feature>
<evidence type="ECO:0000256" key="6">
    <source>
        <dbReference type="ARBA" id="ARBA00023136"/>
    </source>
</evidence>
<feature type="domain" description="CSC1/OSCA1-like cytosolic" evidence="13">
    <location>
        <begin position="662"/>
        <end position="768"/>
    </location>
</feature>
<protein>
    <recommendedName>
        <fullName evidence="16">DUF221 domain protein</fullName>
    </recommendedName>
</protein>
<feature type="compositionally biased region" description="Basic and acidic residues" evidence="8">
    <location>
        <begin position="1129"/>
        <end position="1150"/>
    </location>
</feature>
<evidence type="ECO:0000256" key="4">
    <source>
        <dbReference type="ARBA" id="ARBA00022692"/>
    </source>
</evidence>
<feature type="transmembrane region" description="Helical" evidence="9">
    <location>
        <begin position="1032"/>
        <end position="1054"/>
    </location>
</feature>
<dbReference type="PANTHER" id="PTHR13018">
    <property type="entry name" value="PROBABLE MEMBRANE PROTEIN DUF221-RELATED"/>
    <property type="match status" value="1"/>
</dbReference>
<evidence type="ECO:0000256" key="7">
    <source>
        <dbReference type="SAM" id="Coils"/>
    </source>
</evidence>
<keyword evidence="3" id="KW-0813">Transport</keyword>
<evidence type="ECO:0000313" key="14">
    <source>
        <dbReference type="EMBL" id="KKA22368.1"/>
    </source>
</evidence>
<feature type="transmembrane region" description="Helical" evidence="9">
    <location>
        <begin position="142"/>
        <end position="163"/>
    </location>
</feature>
<dbReference type="InterPro" id="IPR032880">
    <property type="entry name" value="CSC1/OSCA1-like_N"/>
</dbReference>
<dbReference type="InterPro" id="IPR027815">
    <property type="entry name" value="CSC1/OSCA1-like_cyt"/>
</dbReference>
<feature type="transmembrane region" description="Helical" evidence="9">
    <location>
        <begin position="282"/>
        <end position="301"/>
    </location>
</feature>
<evidence type="ECO:0008006" key="16">
    <source>
        <dbReference type="Google" id="ProtNLM"/>
    </source>
</evidence>
<proteinExistence type="inferred from homology"/>
<dbReference type="InterPro" id="IPR045122">
    <property type="entry name" value="Csc1-like"/>
</dbReference>
<reference evidence="14 15" key="1">
    <citation type="submission" date="2015-04" db="EMBL/GenBank/DDBJ databases">
        <authorList>
            <person name="Heijne W.H."/>
            <person name="Fedorova N.D."/>
            <person name="Nierman W.C."/>
            <person name="Vollebregt A.W."/>
            <person name="Zhao Z."/>
            <person name="Wu L."/>
            <person name="Kumar M."/>
            <person name="Stam H."/>
            <person name="van den Berg M.A."/>
            <person name="Pel H.J."/>
        </authorList>
    </citation>
    <scope>NUCLEOTIDE SEQUENCE [LARGE SCALE GENOMIC DNA]</scope>
    <source>
        <strain evidence="14 15">CBS 393.64</strain>
    </source>
</reference>
<comment type="similarity">
    <text evidence="2">Belongs to the CSC1 (TC 1.A.17) family.</text>
</comment>
<evidence type="ECO:0000256" key="9">
    <source>
        <dbReference type="SAM" id="Phobius"/>
    </source>
</evidence>
<feature type="transmembrane region" description="Helical" evidence="9">
    <location>
        <begin position="781"/>
        <end position="806"/>
    </location>
</feature>
<evidence type="ECO:0000256" key="1">
    <source>
        <dbReference type="ARBA" id="ARBA00004141"/>
    </source>
</evidence>
<dbReference type="Pfam" id="PF14703">
    <property type="entry name" value="PHM7_cyt"/>
    <property type="match status" value="2"/>
</dbReference>
<accession>A0A0F4YXM6</accession>
<feature type="transmembrane region" description="Helical" evidence="9">
    <location>
        <begin position="872"/>
        <end position="896"/>
    </location>
</feature>
<dbReference type="GeneID" id="25315923"/>
<feature type="domain" description="10TM putative phosphate transporter extracellular tail" evidence="11">
    <location>
        <begin position="1243"/>
        <end position="1315"/>
    </location>
</feature>
<feature type="domain" description="CSC1/OSCA1-like cytosolic" evidence="13">
    <location>
        <begin position="327"/>
        <end position="396"/>
    </location>
</feature>
<evidence type="ECO:0000256" key="5">
    <source>
        <dbReference type="ARBA" id="ARBA00022989"/>
    </source>
</evidence>
<dbReference type="Pfam" id="PF13967">
    <property type="entry name" value="RSN1_TM"/>
    <property type="match status" value="1"/>
</dbReference>
<keyword evidence="15" id="KW-1185">Reference proteome</keyword>
<comment type="caution">
    <text evidence="14">The sequence shown here is derived from an EMBL/GenBank/DDBJ whole genome shotgun (WGS) entry which is preliminary data.</text>
</comment>
<feature type="transmembrane region" description="Helical" evidence="9">
    <location>
        <begin position="986"/>
        <end position="1012"/>
    </location>
</feature>
<comment type="subcellular location">
    <subcellularLocation>
        <location evidence="1">Membrane</location>
        <topology evidence="1">Multi-pass membrane protein</topology>
    </subcellularLocation>
</comment>
<sequence length="1324" mass="149212">MRSPINIDTSTMLSCPMVGFSRAKLRRPRRTDSAGAPLVDSSNGSGAVDVIAAQPYPLLATVGHLEPPMFIVAYLFDWTIAGAAVEAVRHPLIMMIGALSPQASKMVYPQPVPQMADNDLGAALDSSSGTGQRNQGMSLKAFLASLVTAIIVFAVETLLFLLLKGKLTRIYQPRTYLVPDRERTAPSPPGLFRWIIAVFRTSNSEFIQKCGLDAYFFLRYLRMLLKIFFPLGCLILPILIPLNKVGGKDNTLEGSTNSSRWNVTGLDQLAWGNVAPNHTDRYWAHLILAVISIVYVCAVFFDELRGYIRLRQAYLTSPQHRLRASATTVLVTAIPPRWLSVEALDGLYDVFPGGIRNIWINRNFDELNEKVKLRNKLALALEAAETELIRKCKKAQLKMAKAEAKKAGKSAAEVEQREKAAADKRASEILMESGISSGNPHQIAHTVSEALYLGNHPRGRDSSFSESQRNRALIPVVGEGLNAVGHGVTVLGKSVLGGLKKVEKGADEQLTKNNSDSVALRDADGGVIQDEQLEDGAGSGYRFARSSNESEATPAGYSPEQGREKDREASQDPQPGSSRPFWTRNISSANSKRGFRTDRDPQGDEIPLTKPATPDNLDGEMESGQTPDKQHHKRKDGDKADGERYPVAYNEDYERDLGEPLWKKYIKPKDRETMRLPLFGLSWMPSLPFIGKKVDTIDYCRKEVARLNLEIEIDQQHPERFPLMNSAFIQFNHQVAAHMACQAVSHHIPKQMAPRIVEISPDDVIWDNMSIKWWERYLRTFGIYVVVCGMVIGWAFPVAFTGLLSQLSYLEGKFTWLAWLSKLPEWFVSAIQGILPPLFLAILMALLPLILRFLTKTQGVQTGMAIELTVQNYYFAFLFVQLFLVVSISSSFSTIFDSFTNIIGWPQLLAQNIPKSSNYFFSYMILQAMSVSAGALVQIFNLISWFILAPIFDNTARMKWARTTNLNQMQWGTFFPVYTTLASIGLIYCIIAPLIMVFNVITFGLFWFVYRYNTLYVTKFRFDTGGLLFPKAINQLFTGIYVMELCLIGLFFLVRDTEGNVACKGQAIIMIVVFILTVGYQIFLNEAFSPLIRYLPITLEDDAVRRDEEFARAQRTRLGLPPEDDDQDSSERDLKERERDEQAMESREHEIELRKIKKGPRDRPHENANTLGNVGKLVRKQNTWADRSRNRRSTFFGANSEAGVPSIQKMREKLAHDEENQGPPTKTIGHALFAGINDELEDLTPEERDQLVQRAFQHEALRARRPVIWIPRDDLGVSDDEIYRTQRFSKHIWISNEYQALDGKCRPIFSRSPPDFSEVDLIQL</sequence>
<keyword evidence="4 9" id="KW-0812">Transmembrane</keyword>
<feature type="compositionally biased region" description="Basic and acidic residues" evidence="8">
    <location>
        <begin position="561"/>
        <end position="570"/>
    </location>
</feature>
<evidence type="ECO:0000256" key="8">
    <source>
        <dbReference type="SAM" id="MobiDB-lite"/>
    </source>
</evidence>
<feature type="transmembrane region" description="Helical" evidence="9">
    <location>
        <begin position="826"/>
        <end position="851"/>
    </location>
</feature>
<dbReference type="InterPro" id="IPR022257">
    <property type="entry name" value="PHM7_ext"/>
</dbReference>
<evidence type="ECO:0000256" key="3">
    <source>
        <dbReference type="ARBA" id="ARBA00022448"/>
    </source>
</evidence>
<keyword evidence="7" id="KW-0175">Coiled coil</keyword>
<dbReference type="RefSeq" id="XP_013328980.1">
    <property type="nucleotide sequence ID" value="XM_013473526.1"/>
</dbReference>
<evidence type="ECO:0000259" key="11">
    <source>
        <dbReference type="Pfam" id="PF12621"/>
    </source>
</evidence>
<feature type="coiled-coil region" evidence="7">
    <location>
        <begin position="385"/>
        <end position="417"/>
    </location>
</feature>
<feature type="region of interest" description="Disordered" evidence="8">
    <location>
        <begin position="507"/>
        <end position="646"/>
    </location>
</feature>
<dbReference type="OrthoDB" id="1076608at2759"/>
<evidence type="ECO:0000256" key="2">
    <source>
        <dbReference type="ARBA" id="ARBA00007779"/>
    </source>
</evidence>
<dbReference type="Pfam" id="PF02714">
    <property type="entry name" value="RSN1_7TM"/>
    <property type="match status" value="1"/>
</dbReference>
<evidence type="ECO:0000259" key="10">
    <source>
        <dbReference type="Pfam" id="PF02714"/>
    </source>
</evidence>
<evidence type="ECO:0000259" key="13">
    <source>
        <dbReference type="Pfam" id="PF14703"/>
    </source>
</evidence>
<feature type="transmembrane region" description="Helical" evidence="9">
    <location>
        <begin position="924"/>
        <end position="952"/>
    </location>
</feature>
<feature type="transmembrane region" description="Helical" evidence="9">
    <location>
        <begin position="223"/>
        <end position="242"/>
    </location>
</feature>
<gene>
    <name evidence="14" type="ORF">T310_3574</name>
</gene>
<dbReference type="InterPro" id="IPR003864">
    <property type="entry name" value="CSC1/OSCA1-like_7TM"/>
</dbReference>